<keyword evidence="2" id="KW-0235">DNA replication</keyword>
<dbReference type="InterPro" id="IPR012340">
    <property type="entry name" value="NA-bd_OB-fold"/>
</dbReference>
<evidence type="ECO:0000256" key="4">
    <source>
        <dbReference type="ARBA" id="ARBA00023204"/>
    </source>
</evidence>
<feature type="compositionally biased region" description="Low complexity" evidence="5">
    <location>
        <begin position="107"/>
        <end position="128"/>
    </location>
</feature>
<dbReference type="InterPro" id="IPR029319">
    <property type="entry name" value="DNA_ligase_OB"/>
</dbReference>
<dbReference type="InterPro" id="IPR050326">
    <property type="entry name" value="NAD_dep_DNA_ligaseB"/>
</dbReference>
<evidence type="ECO:0000256" key="3">
    <source>
        <dbReference type="ARBA" id="ARBA00022763"/>
    </source>
</evidence>
<accession>A0ABY7EVD1</accession>
<dbReference type="InterPro" id="IPR019406">
    <property type="entry name" value="APLF_PBZ"/>
</dbReference>
<dbReference type="Gene3D" id="2.40.50.140">
    <property type="entry name" value="Nucleic acid-binding proteins"/>
    <property type="match status" value="1"/>
</dbReference>
<feature type="compositionally biased region" description="Basic and acidic residues" evidence="5">
    <location>
        <begin position="92"/>
        <end position="106"/>
    </location>
</feature>
<dbReference type="CDD" id="cd08041">
    <property type="entry name" value="OBF_kDNA_ligase_like"/>
    <property type="match status" value="1"/>
</dbReference>
<feature type="compositionally biased region" description="Basic and acidic residues" evidence="5">
    <location>
        <begin position="30"/>
        <end position="58"/>
    </location>
</feature>
<keyword evidence="9" id="KW-1185">Reference proteome</keyword>
<evidence type="ECO:0000259" key="7">
    <source>
        <dbReference type="Pfam" id="PF14743"/>
    </source>
</evidence>
<evidence type="ECO:0000259" key="6">
    <source>
        <dbReference type="Pfam" id="PF10283"/>
    </source>
</evidence>
<dbReference type="SUPFAM" id="SSF50249">
    <property type="entry name" value="Nucleic acid-binding proteins"/>
    <property type="match status" value="1"/>
</dbReference>
<feature type="domain" description="PBZ-type" evidence="6">
    <location>
        <begin position="4"/>
        <end position="29"/>
    </location>
</feature>
<dbReference type="Pfam" id="PF14743">
    <property type="entry name" value="DNA_ligase_OB_2"/>
    <property type="match status" value="1"/>
</dbReference>
<dbReference type="PROSITE" id="PS00333">
    <property type="entry name" value="DNA_LIGASE_A2"/>
    <property type="match status" value="1"/>
</dbReference>
<organism evidence="8 9">
    <name type="scientific">Mya arenaria</name>
    <name type="common">Soft-shell clam</name>
    <dbReference type="NCBI Taxonomy" id="6604"/>
    <lineage>
        <taxon>Eukaryota</taxon>
        <taxon>Metazoa</taxon>
        <taxon>Spiralia</taxon>
        <taxon>Lophotrochozoa</taxon>
        <taxon>Mollusca</taxon>
        <taxon>Bivalvia</taxon>
        <taxon>Autobranchia</taxon>
        <taxon>Heteroconchia</taxon>
        <taxon>Euheterodonta</taxon>
        <taxon>Imparidentia</taxon>
        <taxon>Neoheterodontei</taxon>
        <taxon>Myida</taxon>
        <taxon>Myoidea</taxon>
        <taxon>Myidae</taxon>
        <taxon>Mya</taxon>
    </lineage>
</organism>
<name>A0ABY7EVD1_MYAAR</name>
<dbReference type="Pfam" id="PF10283">
    <property type="entry name" value="zf-CCHH"/>
    <property type="match status" value="2"/>
</dbReference>
<proteinExistence type="predicted"/>
<feature type="domain" description="PBZ-type" evidence="6">
    <location>
        <begin position="130"/>
        <end position="155"/>
    </location>
</feature>
<sequence length="456" mass="51290">MSDKKKCQYFEKCYRKDKNHLAEYLHPRDLKAAAADKTDVKPAMRKEKTVELKDEEVPVKTSLRKRKTHEMSVYDDDTPAEPPAKRVKREKSKTSADKEPAKEDTAKSPTPASEPSPSTSKSPSPGAGKRMRCKYWDKCYRKDKGHKALYVHPGDPDEKQAEKFKEGVAGRTRTAARPKPLHHMDSIDSVLSGGMTLKRTGSVYACTCEEYKGSENFGKAENMKTCSHLVKYLGEDFERVRCELPEKGKKAHIPQHVKISVLLAHKYKDGETNPTNWWMSEKLDGVFDAPHLEKEPFEKRMKAIQDQFEKVKGTDHVDKELARIIALGGEGLMIRKPGSKYERTRSTTLLKIKKFHDAEAIVIGYEPSKSNPGLTGALWVKMACGKKFKVGSGLSNKDRRSPPKKGTIITYKFQELTNSGSPRFPSYVGIRIDMTEPKDAEGVVMLAGTDTLTHTS</sequence>
<dbReference type="EMBL" id="CP111019">
    <property type="protein sequence ID" value="WAR12909.1"/>
    <property type="molecule type" value="Genomic_DNA"/>
</dbReference>
<feature type="region of interest" description="Disordered" evidence="5">
    <location>
        <begin position="30"/>
        <end position="129"/>
    </location>
</feature>
<evidence type="ECO:0000256" key="2">
    <source>
        <dbReference type="ARBA" id="ARBA00022705"/>
    </source>
</evidence>
<keyword evidence="3" id="KW-0227">DNA damage</keyword>
<dbReference type="Proteomes" id="UP001164746">
    <property type="component" value="Chromosome 8"/>
</dbReference>
<reference evidence="8" key="1">
    <citation type="submission" date="2022-11" db="EMBL/GenBank/DDBJ databases">
        <title>Centuries of genome instability and evolution in soft-shell clam transmissible cancer (bioRxiv).</title>
        <authorList>
            <person name="Hart S.F.M."/>
            <person name="Yonemitsu M.A."/>
            <person name="Giersch R.M."/>
            <person name="Beal B.F."/>
            <person name="Arriagada G."/>
            <person name="Davis B.W."/>
            <person name="Ostrander E.A."/>
            <person name="Goff S.P."/>
            <person name="Metzger M.J."/>
        </authorList>
    </citation>
    <scope>NUCLEOTIDE SEQUENCE</scope>
    <source>
        <strain evidence="8">MELC-2E11</strain>
        <tissue evidence="8">Siphon/mantle</tissue>
    </source>
</reference>
<keyword evidence="4" id="KW-0234">DNA repair</keyword>
<keyword evidence="1" id="KW-0436">Ligase</keyword>
<gene>
    <name evidence="8" type="ORF">MAR_027089</name>
</gene>
<evidence type="ECO:0000256" key="1">
    <source>
        <dbReference type="ARBA" id="ARBA00022598"/>
    </source>
</evidence>
<evidence type="ECO:0000256" key="5">
    <source>
        <dbReference type="SAM" id="MobiDB-lite"/>
    </source>
</evidence>
<dbReference type="PANTHER" id="PTHR47810:SF1">
    <property type="entry name" value="DNA LIGASE B"/>
    <property type="match status" value="1"/>
</dbReference>
<evidence type="ECO:0000313" key="9">
    <source>
        <dbReference type="Proteomes" id="UP001164746"/>
    </source>
</evidence>
<evidence type="ECO:0000313" key="8">
    <source>
        <dbReference type="EMBL" id="WAR12909.1"/>
    </source>
</evidence>
<dbReference type="Gene3D" id="3.30.1490.70">
    <property type="match status" value="1"/>
</dbReference>
<dbReference type="PANTHER" id="PTHR47810">
    <property type="entry name" value="DNA LIGASE"/>
    <property type="match status" value="1"/>
</dbReference>
<dbReference type="SUPFAM" id="SSF56091">
    <property type="entry name" value="DNA ligase/mRNA capping enzyme, catalytic domain"/>
    <property type="match status" value="1"/>
</dbReference>
<feature type="domain" description="DNA ligase OB-like" evidence="7">
    <location>
        <begin position="373"/>
        <end position="431"/>
    </location>
</feature>
<protein>
    <submittedName>
        <fullName evidence="8">DNLI-like protein</fullName>
    </submittedName>
</protein>
<dbReference type="InterPro" id="IPR016059">
    <property type="entry name" value="DNA_ligase_ATP-dep_CS"/>
</dbReference>